<evidence type="ECO:0000256" key="4">
    <source>
        <dbReference type="ARBA" id="ARBA00023002"/>
    </source>
</evidence>
<evidence type="ECO:0000256" key="5">
    <source>
        <dbReference type="ARBA" id="ARBA00024042"/>
    </source>
</evidence>
<feature type="binding site" evidence="7">
    <location>
        <position position="201"/>
    </location>
    <ligand>
        <name>FMN</name>
        <dbReference type="ChEBI" id="CHEBI:58210"/>
    </ligand>
</feature>
<dbReference type="InterPro" id="IPR013785">
    <property type="entry name" value="Aldolase_TIM"/>
</dbReference>
<reference evidence="9" key="1">
    <citation type="submission" date="2022-12" db="EMBL/GenBank/DDBJ databases">
        <title>Reference genome sequencing for broad-spectrum identification of bacterial and archaeal isolates by mass spectrometry.</title>
        <authorList>
            <person name="Sekiguchi Y."/>
            <person name="Tourlousse D.M."/>
        </authorList>
    </citation>
    <scope>NUCLEOTIDE SEQUENCE</scope>
    <source>
        <strain evidence="9">301</strain>
    </source>
</reference>
<gene>
    <name evidence="9" type="primary">lldD</name>
    <name evidence="9" type="ORF">XFLAVUS301_09120</name>
</gene>
<evidence type="ECO:0000256" key="7">
    <source>
        <dbReference type="PIRSR" id="PIRSR000138-2"/>
    </source>
</evidence>
<comment type="caution">
    <text evidence="9">The sequence shown here is derived from an EMBL/GenBank/DDBJ whole genome shotgun (WGS) entry which is preliminary data.</text>
</comment>
<accession>A0A9W6CF69</accession>
<evidence type="ECO:0000259" key="8">
    <source>
        <dbReference type="PROSITE" id="PS51349"/>
    </source>
</evidence>
<feature type="binding site" evidence="7">
    <location>
        <position position="171"/>
    </location>
    <ligand>
        <name>FMN</name>
        <dbReference type="ChEBI" id="CHEBI:58210"/>
    </ligand>
</feature>
<protein>
    <submittedName>
        <fullName evidence="9">L-lactate dehydrogenase</fullName>
    </submittedName>
</protein>
<dbReference type="InterPro" id="IPR037396">
    <property type="entry name" value="FMN_HAD"/>
</dbReference>
<feature type="binding site" evidence="7">
    <location>
        <position position="324"/>
    </location>
    <ligand>
        <name>glyoxylate</name>
        <dbReference type="ChEBI" id="CHEBI:36655"/>
    </ligand>
</feature>
<keyword evidence="3 7" id="KW-0288">FMN</keyword>
<feature type="active site" description="Proton acceptor" evidence="6">
    <location>
        <position position="321"/>
    </location>
</feature>
<dbReference type="Gene3D" id="3.20.20.70">
    <property type="entry name" value="Aldolase class I"/>
    <property type="match status" value="1"/>
</dbReference>
<feature type="binding site" evidence="7">
    <location>
        <begin position="121"/>
        <end position="123"/>
    </location>
    <ligand>
        <name>FMN</name>
        <dbReference type="ChEBI" id="CHEBI:58210"/>
    </ligand>
</feature>
<dbReference type="EMBL" id="BSDO01000001">
    <property type="protein sequence ID" value="GLI21238.1"/>
    <property type="molecule type" value="Genomic_DNA"/>
</dbReference>
<evidence type="ECO:0000256" key="1">
    <source>
        <dbReference type="ARBA" id="ARBA00001917"/>
    </source>
</evidence>
<dbReference type="CDD" id="cd02809">
    <property type="entry name" value="alpha_hydroxyacid_oxid_FMN"/>
    <property type="match status" value="1"/>
</dbReference>
<dbReference type="Pfam" id="PF01070">
    <property type="entry name" value="FMN_dh"/>
    <property type="match status" value="1"/>
</dbReference>
<dbReference type="Proteomes" id="UP001144397">
    <property type="component" value="Unassembled WGS sequence"/>
</dbReference>
<dbReference type="GO" id="GO:0016491">
    <property type="term" value="F:oxidoreductase activity"/>
    <property type="evidence" value="ECO:0007669"/>
    <property type="project" value="UniProtKB-KW"/>
</dbReference>
<evidence type="ECO:0000256" key="3">
    <source>
        <dbReference type="ARBA" id="ARBA00022643"/>
    </source>
</evidence>
<feature type="binding site" evidence="7">
    <location>
        <position position="321"/>
    </location>
    <ligand>
        <name>glyoxylate</name>
        <dbReference type="ChEBI" id="CHEBI:36655"/>
    </ligand>
</feature>
<evidence type="ECO:0000313" key="9">
    <source>
        <dbReference type="EMBL" id="GLI21238.1"/>
    </source>
</evidence>
<proteinExistence type="inferred from homology"/>
<feature type="domain" description="FMN hydroxy acid dehydrogenase" evidence="8">
    <location>
        <begin position="43"/>
        <end position="426"/>
    </location>
</feature>
<organism evidence="9 10">
    <name type="scientific">Xanthobacter flavus</name>
    <dbReference type="NCBI Taxonomy" id="281"/>
    <lineage>
        <taxon>Bacteria</taxon>
        <taxon>Pseudomonadati</taxon>
        <taxon>Pseudomonadota</taxon>
        <taxon>Alphaproteobacteria</taxon>
        <taxon>Hyphomicrobiales</taxon>
        <taxon>Xanthobacteraceae</taxon>
        <taxon>Xanthobacter</taxon>
    </lineage>
</organism>
<dbReference type="SUPFAM" id="SSF51395">
    <property type="entry name" value="FMN-linked oxidoreductases"/>
    <property type="match status" value="1"/>
</dbReference>
<feature type="binding site" evidence="7">
    <location>
        <begin position="352"/>
        <end position="356"/>
    </location>
    <ligand>
        <name>FMN</name>
        <dbReference type="ChEBI" id="CHEBI:58210"/>
    </ligand>
</feature>
<evidence type="ECO:0000313" key="10">
    <source>
        <dbReference type="Proteomes" id="UP001144397"/>
    </source>
</evidence>
<dbReference type="PANTHER" id="PTHR10578:SF107">
    <property type="entry name" value="2-HYDROXYACID OXIDASE 1"/>
    <property type="match status" value="1"/>
</dbReference>
<feature type="binding site" evidence="7">
    <location>
        <position position="319"/>
    </location>
    <ligand>
        <name>FMN</name>
        <dbReference type="ChEBI" id="CHEBI:58210"/>
    </ligand>
</feature>
<feature type="binding site" evidence="7">
    <location>
        <position position="210"/>
    </location>
    <ligand>
        <name>glyoxylate</name>
        <dbReference type="ChEBI" id="CHEBI:36655"/>
    </ligand>
</feature>
<evidence type="ECO:0000256" key="2">
    <source>
        <dbReference type="ARBA" id="ARBA00022630"/>
    </source>
</evidence>
<dbReference type="InterPro" id="IPR000262">
    <property type="entry name" value="FMN-dep_DH"/>
</dbReference>
<dbReference type="InterPro" id="IPR008259">
    <property type="entry name" value="FMN_hydac_DH_AS"/>
</dbReference>
<dbReference type="PANTHER" id="PTHR10578">
    <property type="entry name" value="S -2-HYDROXY-ACID OXIDASE-RELATED"/>
    <property type="match status" value="1"/>
</dbReference>
<dbReference type="GO" id="GO:0010181">
    <property type="term" value="F:FMN binding"/>
    <property type="evidence" value="ECO:0007669"/>
    <property type="project" value="InterPro"/>
</dbReference>
<dbReference type="InterPro" id="IPR012133">
    <property type="entry name" value="Alpha-hydoxy_acid_DH_FMN"/>
</dbReference>
<dbReference type="PIRSF" id="PIRSF000138">
    <property type="entry name" value="Al-hdrx_acd_dh"/>
    <property type="match status" value="1"/>
</dbReference>
<comment type="similarity">
    <text evidence="5">Belongs to the FMN-dependent alpha-hydroxy acid dehydrogenase family.</text>
</comment>
<dbReference type="PROSITE" id="PS51349">
    <property type="entry name" value="FMN_HYDROXY_ACID_DH_2"/>
    <property type="match status" value="1"/>
</dbReference>
<keyword evidence="4" id="KW-0560">Oxidoreductase</keyword>
<feature type="binding site" evidence="7">
    <location>
        <position position="173"/>
    </location>
    <ligand>
        <name>glyoxylate</name>
        <dbReference type="ChEBI" id="CHEBI:36655"/>
    </ligand>
</feature>
<feature type="binding site" evidence="7">
    <location>
        <position position="297"/>
    </location>
    <ligand>
        <name>FMN</name>
        <dbReference type="ChEBI" id="CHEBI:58210"/>
    </ligand>
</feature>
<feature type="binding site" evidence="7">
    <location>
        <begin position="375"/>
        <end position="376"/>
    </location>
    <ligand>
        <name>FMN</name>
        <dbReference type="ChEBI" id="CHEBI:58210"/>
    </ligand>
</feature>
<keyword evidence="2 7" id="KW-0285">Flavoprotein</keyword>
<dbReference type="PROSITE" id="PS00557">
    <property type="entry name" value="FMN_HYDROXY_ACID_DH_1"/>
    <property type="match status" value="1"/>
</dbReference>
<dbReference type="AlphaFoldDB" id="A0A9W6CF69"/>
<sequence>MENVARELGVSEHAVSRTAAAIPPAATAAAAWGAGSGTSAAARLKQLMPTLDYLDRAARRRIPRFAWDFLEGGTGADVGIAENRAALDAVKLVPRYGTPGPVETGLDLFGTRYAAPLGISPVGVDGLVWPGATQLLAKAAAKARIPYVVGTLASASIEEVAAIAGDCTWFQLYGLPGRDHLVTLDLVRRAEAAGARALVATLDAPVRSKRPRDLNNGLVVPFRTTARTVRDVALAWPWALALAKAGTPQFANMAPYVAAPATLPKTAGFVQSEIKGTFSWEAVKRLRDAWPRALVMKGILHPADAEMAISIGVDGILVSNHGGRQLDAAPAAIDVLPAIASAVGTRATVLFDSGIRSGLDVARALALGATSTFCGRAFLIGLAGIGDGGADYVAELLTEEVQVAMGQLGVRDLTALKGVERRHERAFVFRP</sequence>
<comment type="cofactor">
    <cofactor evidence="1">
        <name>FMN</name>
        <dbReference type="ChEBI" id="CHEBI:58210"/>
    </cofactor>
</comment>
<evidence type="ECO:0000256" key="6">
    <source>
        <dbReference type="PIRSR" id="PIRSR000138-1"/>
    </source>
</evidence>
<name>A0A9W6CF69_XANFL</name>